<evidence type="ECO:0000313" key="3">
    <source>
        <dbReference type="EMBL" id="MEH2557424.1"/>
    </source>
</evidence>
<dbReference type="InterPro" id="IPR024442">
    <property type="entry name" value="Transposase_Zn_ribbon"/>
</dbReference>
<gene>
    <name evidence="3" type="ORF">V1286_004953</name>
</gene>
<dbReference type="Pfam" id="PF12760">
    <property type="entry name" value="Zn_ribbon_IS1595"/>
    <property type="match status" value="1"/>
</dbReference>
<feature type="compositionally biased region" description="Basic and acidic residues" evidence="1">
    <location>
        <begin position="132"/>
        <end position="142"/>
    </location>
</feature>
<dbReference type="RefSeq" id="WP_417021178.1">
    <property type="nucleotide sequence ID" value="NZ_JAZHRV010000001.1"/>
</dbReference>
<protein>
    <submittedName>
        <fullName evidence="3">Transposase-like protein</fullName>
    </submittedName>
</protein>
<organism evidence="3 4">
    <name type="scientific">Bradyrhizobium algeriense</name>
    <dbReference type="NCBI Taxonomy" id="634784"/>
    <lineage>
        <taxon>Bacteria</taxon>
        <taxon>Pseudomonadati</taxon>
        <taxon>Pseudomonadota</taxon>
        <taxon>Alphaproteobacteria</taxon>
        <taxon>Hyphomicrobiales</taxon>
        <taxon>Nitrobacteraceae</taxon>
        <taxon>Bradyrhizobium</taxon>
    </lineage>
</organism>
<comment type="caution">
    <text evidence="3">The sequence shown here is derived from an EMBL/GenBank/DDBJ whole genome shotgun (WGS) entry which is preliminary data.</text>
</comment>
<sequence length="164" mass="17926">MRTDLSRCFKDECAALELVEACIWPNGVVCPHCGENSRTSLLRGSSTKTGTRKCYGCRKLFSVRTGTMFECSHVPFHKWLKALFLTGCGTEPIKPFQLSRAIDVSFKTAALMIAQINQSAVACGIRTSEDKAETTLPAHERSTLVPSEFPTAGEPQISTVNSHA</sequence>
<dbReference type="EMBL" id="JAZHRV010000001">
    <property type="protein sequence ID" value="MEH2557424.1"/>
    <property type="molecule type" value="Genomic_DNA"/>
</dbReference>
<evidence type="ECO:0000256" key="1">
    <source>
        <dbReference type="SAM" id="MobiDB-lite"/>
    </source>
</evidence>
<feature type="region of interest" description="Disordered" evidence="1">
    <location>
        <begin position="132"/>
        <end position="164"/>
    </location>
</feature>
<evidence type="ECO:0000259" key="2">
    <source>
        <dbReference type="Pfam" id="PF12760"/>
    </source>
</evidence>
<dbReference type="Proteomes" id="UP001364224">
    <property type="component" value="Unassembled WGS sequence"/>
</dbReference>
<feature type="domain" description="Transposase zinc-ribbon" evidence="2">
    <location>
        <begin position="11"/>
        <end position="59"/>
    </location>
</feature>
<keyword evidence="4" id="KW-1185">Reference proteome</keyword>
<accession>A0ABU8BH14</accession>
<proteinExistence type="predicted"/>
<evidence type="ECO:0000313" key="4">
    <source>
        <dbReference type="Proteomes" id="UP001364224"/>
    </source>
</evidence>
<reference evidence="3 4" key="1">
    <citation type="submission" date="2024-02" db="EMBL/GenBank/DDBJ databases">
        <title>Adaptive strategies in a cosmopolitan and abundant soil bacterium.</title>
        <authorList>
            <person name="Carini P."/>
        </authorList>
    </citation>
    <scope>NUCLEOTIDE SEQUENCE [LARGE SCALE GENOMIC DNA]</scope>
    <source>
        <strain evidence="3 4">AZCC 1608</strain>
    </source>
</reference>
<name>A0ABU8BH14_9BRAD</name>